<sequence length="69" mass="7924">MRFKGCMSQQLVENAPVRPKRKMFRLDEVQRLHVSTVGRETPQNALPPEPCGAQNKPGRPQLEKRTLKN</sequence>
<accession>A0AAE0YEQ9</accession>
<proteinExistence type="predicted"/>
<evidence type="ECO:0000256" key="1">
    <source>
        <dbReference type="SAM" id="MobiDB-lite"/>
    </source>
</evidence>
<dbReference type="AlphaFoldDB" id="A0AAE0YEQ9"/>
<dbReference type="Proteomes" id="UP001283361">
    <property type="component" value="Unassembled WGS sequence"/>
</dbReference>
<keyword evidence="3" id="KW-1185">Reference proteome</keyword>
<evidence type="ECO:0000313" key="2">
    <source>
        <dbReference type="EMBL" id="KAK3742828.1"/>
    </source>
</evidence>
<reference evidence="2" key="1">
    <citation type="journal article" date="2023" name="G3 (Bethesda)">
        <title>A reference genome for the long-term kleptoplast-retaining sea slug Elysia crispata morphotype clarki.</title>
        <authorList>
            <person name="Eastman K.E."/>
            <person name="Pendleton A.L."/>
            <person name="Shaikh M.A."/>
            <person name="Suttiyut T."/>
            <person name="Ogas R."/>
            <person name="Tomko P."/>
            <person name="Gavelis G."/>
            <person name="Widhalm J.R."/>
            <person name="Wisecaver J.H."/>
        </authorList>
    </citation>
    <scope>NUCLEOTIDE SEQUENCE</scope>
    <source>
        <strain evidence="2">ECLA1</strain>
    </source>
</reference>
<gene>
    <name evidence="2" type="ORF">RRG08_064227</name>
</gene>
<name>A0AAE0YEQ9_9GAST</name>
<organism evidence="2 3">
    <name type="scientific">Elysia crispata</name>
    <name type="common">lettuce slug</name>
    <dbReference type="NCBI Taxonomy" id="231223"/>
    <lineage>
        <taxon>Eukaryota</taxon>
        <taxon>Metazoa</taxon>
        <taxon>Spiralia</taxon>
        <taxon>Lophotrochozoa</taxon>
        <taxon>Mollusca</taxon>
        <taxon>Gastropoda</taxon>
        <taxon>Heterobranchia</taxon>
        <taxon>Euthyneura</taxon>
        <taxon>Panpulmonata</taxon>
        <taxon>Sacoglossa</taxon>
        <taxon>Placobranchoidea</taxon>
        <taxon>Plakobranchidae</taxon>
        <taxon>Elysia</taxon>
    </lineage>
</organism>
<dbReference type="EMBL" id="JAWDGP010006339">
    <property type="protein sequence ID" value="KAK3742828.1"/>
    <property type="molecule type" value="Genomic_DNA"/>
</dbReference>
<evidence type="ECO:0000313" key="3">
    <source>
        <dbReference type="Proteomes" id="UP001283361"/>
    </source>
</evidence>
<protein>
    <submittedName>
        <fullName evidence="2">Uncharacterized protein</fullName>
    </submittedName>
</protein>
<feature type="region of interest" description="Disordered" evidence="1">
    <location>
        <begin position="35"/>
        <end position="69"/>
    </location>
</feature>
<comment type="caution">
    <text evidence="2">The sequence shown here is derived from an EMBL/GenBank/DDBJ whole genome shotgun (WGS) entry which is preliminary data.</text>
</comment>